<keyword evidence="2" id="KW-0472">Membrane</keyword>
<evidence type="ECO:0000256" key="1">
    <source>
        <dbReference type="SAM" id="MobiDB-lite"/>
    </source>
</evidence>
<evidence type="ECO:0000313" key="4">
    <source>
        <dbReference type="Proteomes" id="UP000027135"/>
    </source>
</evidence>
<keyword evidence="4" id="KW-1185">Reference proteome</keyword>
<dbReference type="InParanoid" id="A0A067QV53"/>
<keyword evidence="2" id="KW-0812">Transmembrane</keyword>
<dbReference type="Proteomes" id="UP000027135">
    <property type="component" value="Unassembled WGS sequence"/>
</dbReference>
<proteinExistence type="predicted"/>
<keyword evidence="2" id="KW-1133">Transmembrane helix</keyword>
<dbReference type="AlphaFoldDB" id="A0A067QV53"/>
<reference evidence="3 4" key="1">
    <citation type="journal article" date="2014" name="Nat. Commun.">
        <title>Molecular traces of alternative social organization in a termite genome.</title>
        <authorList>
            <person name="Terrapon N."/>
            <person name="Li C."/>
            <person name="Robertson H.M."/>
            <person name="Ji L."/>
            <person name="Meng X."/>
            <person name="Booth W."/>
            <person name="Chen Z."/>
            <person name="Childers C.P."/>
            <person name="Glastad K.M."/>
            <person name="Gokhale K."/>
            <person name="Gowin J."/>
            <person name="Gronenberg W."/>
            <person name="Hermansen R.A."/>
            <person name="Hu H."/>
            <person name="Hunt B.G."/>
            <person name="Huylmans A.K."/>
            <person name="Khalil S.M."/>
            <person name="Mitchell R.D."/>
            <person name="Munoz-Torres M.C."/>
            <person name="Mustard J.A."/>
            <person name="Pan H."/>
            <person name="Reese J.T."/>
            <person name="Scharf M.E."/>
            <person name="Sun F."/>
            <person name="Vogel H."/>
            <person name="Xiao J."/>
            <person name="Yang W."/>
            <person name="Yang Z."/>
            <person name="Yang Z."/>
            <person name="Zhou J."/>
            <person name="Zhu J."/>
            <person name="Brent C.S."/>
            <person name="Elsik C.G."/>
            <person name="Goodisman M.A."/>
            <person name="Liberles D.A."/>
            <person name="Roe R.M."/>
            <person name="Vargo E.L."/>
            <person name="Vilcinskas A."/>
            <person name="Wang J."/>
            <person name="Bornberg-Bauer E."/>
            <person name="Korb J."/>
            <person name="Zhang G."/>
            <person name="Liebig J."/>
        </authorList>
    </citation>
    <scope>NUCLEOTIDE SEQUENCE [LARGE SCALE GENOMIC DNA]</scope>
    <source>
        <tissue evidence="3">Whole organism</tissue>
    </source>
</reference>
<evidence type="ECO:0000256" key="2">
    <source>
        <dbReference type="SAM" id="Phobius"/>
    </source>
</evidence>
<gene>
    <name evidence="3" type="ORF">L798_12894</name>
</gene>
<accession>A0A067QV53</accession>
<sequence length="104" mass="11652">MSAEYEDYRSGVLRIDESAFVILGVLGAVLFFLLYLYWCAGECAKQNIRRLGVIILVRKRTESVETLCPSVEDPSDIETAPHIPPETQDVAPASQMLHSPETKR</sequence>
<protein>
    <submittedName>
        <fullName evidence="3">Uncharacterized protein</fullName>
    </submittedName>
</protein>
<organism evidence="3 4">
    <name type="scientific">Zootermopsis nevadensis</name>
    <name type="common">Dampwood termite</name>
    <dbReference type="NCBI Taxonomy" id="136037"/>
    <lineage>
        <taxon>Eukaryota</taxon>
        <taxon>Metazoa</taxon>
        <taxon>Ecdysozoa</taxon>
        <taxon>Arthropoda</taxon>
        <taxon>Hexapoda</taxon>
        <taxon>Insecta</taxon>
        <taxon>Pterygota</taxon>
        <taxon>Neoptera</taxon>
        <taxon>Polyneoptera</taxon>
        <taxon>Dictyoptera</taxon>
        <taxon>Blattodea</taxon>
        <taxon>Blattoidea</taxon>
        <taxon>Termitoidae</taxon>
        <taxon>Termopsidae</taxon>
        <taxon>Zootermopsis</taxon>
    </lineage>
</organism>
<feature type="transmembrane region" description="Helical" evidence="2">
    <location>
        <begin position="20"/>
        <end position="40"/>
    </location>
</feature>
<feature type="region of interest" description="Disordered" evidence="1">
    <location>
        <begin position="70"/>
        <end position="104"/>
    </location>
</feature>
<name>A0A067QV53_ZOONE</name>
<dbReference type="EMBL" id="KK852981">
    <property type="protein sequence ID" value="KDR12937.1"/>
    <property type="molecule type" value="Genomic_DNA"/>
</dbReference>
<evidence type="ECO:0000313" key="3">
    <source>
        <dbReference type="EMBL" id="KDR12937.1"/>
    </source>
</evidence>